<dbReference type="Proteomes" id="UP000052982">
    <property type="component" value="Unassembled WGS sequence"/>
</dbReference>
<name>A0A101T911_9ACTN</name>
<dbReference type="GO" id="GO:0016887">
    <property type="term" value="F:ATP hydrolysis activity"/>
    <property type="evidence" value="ECO:0007669"/>
    <property type="project" value="InterPro"/>
</dbReference>
<dbReference type="EMBL" id="LMWW01000006">
    <property type="protein sequence ID" value="KUN88068.1"/>
    <property type="molecule type" value="Genomic_DNA"/>
</dbReference>
<dbReference type="PANTHER" id="PTHR43297">
    <property type="entry name" value="OLIGOPEPTIDE TRANSPORT ATP-BINDING PROTEIN APPD"/>
    <property type="match status" value="1"/>
</dbReference>
<keyword evidence="7 17" id="KW-0067">ATP-binding</keyword>
<dbReference type="PANTHER" id="PTHR43297:SF13">
    <property type="entry name" value="NICKEL ABC TRANSPORTER, ATP-BINDING PROTEIN"/>
    <property type="match status" value="1"/>
</dbReference>
<dbReference type="NCBIfam" id="TIGR01727">
    <property type="entry name" value="oligo_HPY"/>
    <property type="match status" value="1"/>
</dbReference>
<evidence type="ECO:0000256" key="9">
    <source>
        <dbReference type="ARBA" id="ARBA00023065"/>
    </source>
</evidence>
<dbReference type="InterPro" id="IPR003439">
    <property type="entry name" value="ABC_transporter-like_ATP-bd"/>
</dbReference>
<protein>
    <recommendedName>
        <fullName evidence="14">Nickel import system ATP-binding protein NikD</fullName>
        <ecNumber evidence="13">7.2.2.11</ecNumber>
    </recommendedName>
</protein>
<evidence type="ECO:0000256" key="11">
    <source>
        <dbReference type="ARBA" id="ARBA00023136"/>
    </source>
</evidence>
<evidence type="ECO:0000256" key="14">
    <source>
        <dbReference type="ARBA" id="ARBA00044143"/>
    </source>
</evidence>
<keyword evidence="6" id="KW-0547">Nucleotide-binding</keyword>
<dbReference type="GO" id="GO:0015413">
    <property type="term" value="F:ABC-type nickel transporter activity"/>
    <property type="evidence" value="ECO:0007669"/>
    <property type="project" value="UniProtKB-EC"/>
</dbReference>
<dbReference type="Pfam" id="PF00005">
    <property type="entry name" value="ABC_tran"/>
    <property type="match status" value="1"/>
</dbReference>
<keyword evidence="11" id="KW-0472">Membrane</keyword>
<keyword evidence="4" id="KW-1003">Cell membrane</keyword>
<evidence type="ECO:0000256" key="8">
    <source>
        <dbReference type="ARBA" id="ARBA00022967"/>
    </source>
</evidence>
<evidence type="ECO:0000256" key="10">
    <source>
        <dbReference type="ARBA" id="ARBA00023112"/>
    </source>
</evidence>
<evidence type="ECO:0000256" key="2">
    <source>
        <dbReference type="ARBA" id="ARBA00005417"/>
    </source>
</evidence>
<comment type="caution">
    <text evidence="17">The sequence shown here is derived from an EMBL/GenBank/DDBJ whole genome shotgun (WGS) entry which is preliminary data.</text>
</comment>
<feature type="domain" description="ABC transporter" evidence="16">
    <location>
        <begin position="8"/>
        <end position="256"/>
    </location>
</feature>
<keyword evidence="18" id="KW-1185">Reference proteome</keyword>
<dbReference type="SUPFAM" id="SSF52540">
    <property type="entry name" value="P-loop containing nucleoside triphosphate hydrolases"/>
    <property type="match status" value="1"/>
</dbReference>
<keyword evidence="10" id="KW-0921">Nickel transport</keyword>
<evidence type="ECO:0000256" key="7">
    <source>
        <dbReference type="ARBA" id="ARBA00022840"/>
    </source>
</evidence>
<dbReference type="SMART" id="SM00382">
    <property type="entry name" value="AAA"/>
    <property type="match status" value="1"/>
</dbReference>
<sequence length="319" mass="33503">MTSVVLSVRGLSVRFLMPGGRRIAAVTDAHFDVTAGECLALIGESGCGKSVLASALLGLLPANAQTAGEAHLADLDLLAADERTLARTVRGRRIGLIPQSPAAHLTPVRTIRSQLEETVAALRGVQGRKALRAAAEEAAERAAFPADHLDRHPHELSGGLAQRAATALALVGDAPLLLADEPTTGLDRDLVDHTVDELRRHVDTADRALLMITHDLAAAERIADRVAVMYAGRIVELTDAAAFFGETGPRHPYSRGLLAALPDRAFTPIPGMPPELGALPDGCAFAARCDRTTAACTAVPHLTDAVACHHPHVPEGIRA</sequence>
<dbReference type="OrthoDB" id="3508321at2"/>
<comment type="similarity">
    <text evidence="2">Belongs to the ABC transporter superfamily.</text>
</comment>
<dbReference type="InterPro" id="IPR003593">
    <property type="entry name" value="AAA+_ATPase"/>
</dbReference>
<evidence type="ECO:0000313" key="17">
    <source>
        <dbReference type="EMBL" id="KUN88068.1"/>
    </source>
</evidence>
<dbReference type="Gene3D" id="3.40.50.300">
    <property type="entry name" value="P-loop containing nucleotide triphosphate hydrolases"/>
    <property type="match status" value="1"/>
</dbReference>
<evidence type="ECO:0000256" key="6">
    <source>
        <dbReference type="ARBA" id="ARBA00022741"/>
    </source>
</evidence>
<comment type="subcellular location">
    <subcellularLocation>
        <location evidence="1">Cell membrane</location>
        <topology evidence="1">Peripheral membrane protein</topology>
    </subcellularLocation>
</comment>
<keyword evidence="3" id="KW-0813">Transport</keyword>
<keyword evidence="9" id="KW-0406">Ion transport</keyword>
<dbReference type="InterPro" id="IPR027417">
    <property type="entry name" value="P-loop_NTPase"/>
</dbReference>
<organism evidence="17 18">
    <name type="scientific">Streptomyces griseoruber</name>
    <dbReference type="NCBI Taxonomy" id="1943"/>
    <lineage>
        <taxon>Bacteria</taxon>
        <taxon>Bacillati</taxon>
        <taxon>Actinomycetota</taxon>
        <taxon>Actinomycetes</taxon>
        <taxon>Kitasatosporales</taxon>
        <taxon>Streptomycetaceae</taxon>
        <taxon>Streptomyces</taxon>
    </lineage>
</organism>
<dbReference type="Pfam" id="PF08352">
    <property type="entry name" value="oligo_HPY"/>
    <property type="match status" value="1"/>
</dbReference>
<reference evidence="17 18" key="1">
    <citation type="submission" date="2015-10" db="EMBL/GenBank/DDBJ databases">
        <title>Draft genome sequence of Streptomyces griseoruber DSM 40281, type strain for the species Streptomyces griseoruber.</title>
        <authorList>
            <person name="Ruckert C."/>
            <person name="Winkler A."/>
            <person name="Kalinowski J."/>
            <person name="Kampfer P."/>
            <person name="Glaeser S."/>
        </authorList>
    </citation>
    <scope>NUCLEOTIDE SEQUENCE [LARGE SCALE GENOMIC DNA]</scope>
    <source>
        <strain evidence="17 18">DSM 40281</strain>
    </source>
</reference>
<dbReference type="STRING" id="1943.AQJ64_03740"/>
<dbReference type="PROSITE" id="PS50893">
    <property type="entry name" value="ABC_TRANSPORTER_2"/>
    <property type="match status" value="1"/>
</dbReference>
<evidence type="ECO:0000256" key="13">
    <source>
        <dbReference type="ARBA" id="ARBA00039098"/>
    </source>
</evidence>
<evidence type="ECO:0000256" key="15">
    <source>
        <dbReference type="ARBA" id="ARBA00048610"/>
    </source>
</evidence>
<dbReference type="InterPro" id="IPR013563">
    <property type="entry name" value="Oligopep_ABC_C"/>
</dbReference>
<evidence type="ECO:0000256" key="1">
    <source>
        <dbReference type="ARBA" id="ARBA00004202"/>
    </source>
</evidence>
<dbReference type="CDD" id="cd03257">
    <property type="entry name" value="ABC_NikE_OppD_transporters"/>
    <property type="match status" value="1"/>
</dbReference>
<dbReference type="AlphaFoldDB" id="A0A101T911"/>
<dbReference type="GO" id="GO:0005524">
    <property type="term" value="F:ATP binding"/>
    <property type="evidence" value="ECO:0007669"/>
    <property type="project" value="UniProtKB-KW"/>
</dbReference>
<dbReference type="InterPro" id="IPR050388">
    <property type="entry name" value="ABC_Ni/Peptide_Import"/>
</dbReference>
<evidence type="ECO:0000256" key="3">
    <source>
        <dbReference type="ARBA" id="ARBA00022448"/>
    </source>
</evidence>
<accession>A0A101T911</accession>
<evidence type="ECO:0000259" key="16">
    <source>
        <dbReference type="PROSITE" id="PS50893"/>
    </source>
</evidence>
<evidence type="ECO:0000256" key="4">
    <source>
        <dbReference type="ARBA" id="ARBA00022475"/>
    </source>
</evidence>
<dbReference type="EC" id="7.2.2.11" evidence="13"/>
<dbReference type="GO" id="GO:0005886">
    <property type="term" value="C:plasma membrane"/>
    <property type="evidence" value="ECO:0007669"/>
    <property type="project" value="UniProtKB-SubCell"/>
</dbReference>
<keyword evidence="8" id="KW-1278">Translocase</keyword>
<keyword evidence="5" id="KW-0533">Nickel</keyword>
<dbReference type="GO" id="GO:0015833">
    <property type="term" value="P:peptide transport"/>
    <property type="evidence" value="ECO:0007669"/>
    <property type="project" value="InterPro"/>
</dbReference>
<comment type="catalytic activity">
    <reaction evidence="15">
        <text>Ni(2+)(out) + ATP + H2O = Ni(2+)(in) + ADP + phosphate + H(+)</text>
        <dbReference type="Rhea" id="RHEA:15557"/>
        <dbReference type="ChEBI" id="CHEBI:15377"/>
        <dbReference type="ChEBI" id="CHEBI:15378"/>
        <dbReference type="ChEBI" id="CHEBI:30616"/>
        <dbReference type="ChEBI" id="CHEBI:43474"/>
        <dbReference type="ChEBI" id="CHEBI:49786"/>
        <dbReference type="ChEBI" id="CHEBI:456216"/>
        <dbReference type="EC" id="7.2.2.11"/>
    </reaction>
    <physiologicalReaction direction="left-to-right" evidence="15">
        <dbReference type="Rhea" id="RHEA:15558"/>
    </physiologicalReaction>
</comment>
<comment type="subunit">
    <text evidence="12">The complex is composed of two ATP-binding proteins (NikD and NikE), two transmembrane proteins (NikB and NikC) and a solute-binding protein (NikA).</text>
</comment>
<evidence type="ECO:0000256" key="12">
    <source>
        <dbReference type="ARBA" id="ARBA00038669"/>
    </source>
</evidence>
<proteinExistence type="inferred from homology"/>
<evidence type="ECO:0000256" key="5">
    <source>
        <dbReference type="ARBA" id="ARBA00022596"/>
    </source>
</evidence>
<gene>
    <name evidence="17" type="ORF">AQJ64_03740</name>
</gene>
<evidence type="ECO:0000313" key="18">
    <source>
        <dbReference type="Proteomes" id="UP000052982"/>
    </source>
</evidence>